<evidence type="ECO:0000313" key="1">
    <source>
        <dbReference type="EMBL" id="CAE2259244.1"/>
    </source>
</evidence>
<proteinExistence type="predicted"/>
<reference evidence="1" key="1">
    <citation type="submission" date="2021-01" db="EMBL/GenBank/DDBJ databases">
        <authorList>
            <person name="Corre E."/>
            <person name="Pelletier E."/>
            <person name="Niang G."/>
            <person name="Scheremetjew M."/>
            <person name="Finn R."/>
            <person name="Kale V."/>
            <person name="Holt S."/>
            <person name="Cochrane G."/>
            <person name="Meng A."/>
            <person name="Brown T."/>
            <person name="Cohen L."/>
        </authorList>
    </citation>
    <scope>NUCLEOTIDE SEQUENCE</scope>
    <source>
        <strain evidence="1">CCMP 2712</strain>
    </source>
</reference>
<protein>
    <submittedName>
        <fullName evidence="1">Uncharacterized protein</fullName>
    </submittedName>
</protein>
<organism evidence="1">
    <name type="scientific">Guillardia theta</name>
    <name type="common">Cryptophyte</name>
    <name type="synonym">Cryptomonas phi</name>
    <dbReference type="NCBI Taxonomy" id="55529"/>
    <lineage>
        <taxon>Eukaryota</taxon>
        <taxon>Cryptophyceae</taxon>
        <taxon>Pyrenomonadales</taxon>
        <taxon>Geminigeraceae</taxon>
        <taxon>Guillardia</taxon>
    </lineage>
</organism>
<sequence>METKLKAAGRQDLPWRGCTVMINSNSIPVDFEYPAHEDFFKNVQEMLPFQNWCATCDQQLIFEKIMIQSIDMVEDVVLTLKFSAETTDSAGNQKKHAVWLTGASLHVLVVITSEETRKQHAVLVACPRTSIGRASFLELPMIGIDSLGNVDGAPAKMLRDLGIQLQLDMLLDITHLSSEEGRGIFTSPDSRDEFIRILLHSATMPEAEIARMYDECGGSNESSCKVHILPLSDMWKSTNDAKALSALCLYLNLVAVNGLPADGTSVTPS</sequence>
<gene>
    <name evidence="1" type="ORF">GTHE00462_LOCUS4613</name>
</gene>
<accession>A0A7S4JCG1</accession>
<name>A0A7S4JCG1_GUITH</name>
<dbReference type="EMBL" id="HBKN01005734">
    <property type="protein sequence ID" value="CAE2259244.1"/>
    <property type="molecule type" value="Transcribed_RNA"/>
</dbReference>
<dbReference type="AlphaFoldDB" id="A0A7S4JCG1"/>